<proteinExistence type="predicted"/>
<dbReference type="Pfam" id="PF01796">
    <property type="entry name" value="OB_ChsH2_C"/>
    <property type="match status" value="1"/>
</dbReference>
<dbReference type="Proteomes" id="UP000765845">
    <property type="component" value="Unassembled WGS sequence"/>
</dbReference>
<evidence type="ECO:0000313" key="3">
    <source>
        <dbReference type="EMBL" id="NKI16553.1"/>
    </source>
</evidence>
<comment type="caution">
    <text evidence="3">The sequence shown here is derived from an EMBL/GenBank/DDBJ whole genome shotgun (WGS) entry which is preliminary data.</text>
</comment>
<reference evidence="3 4" key="1">
    <citation type="submission" date="2020-04" db="EMBL/GenBank/DDBJ databases">
        <authorList>
            <person name="Yoon J."/>
        </authorList>
    </citation>
    <scope>NUCLEOTIDE SEQUENCE [LARGE SCALE GENOMIC DNA]</scope>
    <source>
        <strain evidence="3 4">KMU-166</strain>
    </source>
</reference>
<dbReference type="GO" id="GO:0003677">
    <property type="term" value="F:DNA binding"/>
    <property type="evidence" value="ECO:0007669"/>
    <property type="project" value="UniProtKB-KW"/>
</dbReference>
<dbReference type="InterPro" id="IPR012340">
    <property type="entry name" value="NA-bd_OB-fold"/>
</dbReference>
<gene>
    <name evidence="3" type="ORF">HCU74_03860</name>
</gene>
<evidence type="ECO:0000259" key="2">
    <source>
        <dbReference type="Pfam" id="PF12172"/>
    </source>
</evidence>
<evidence type="ECO:0000259" key="1">
    <source>
        <dbReference type="Pfam" id="PF01796"/>
    </source>
</evidence>
<dbReference type="InterPro" id="IPR002878">
    <property type="entry name" value="ChsH2_C"/>
</dbReference>
<dbReference type="EMBL" id="JAAWWK010000001">
    <property type="protein sequence ID" value="NKI16553.1"/>
    <property type="molecule type" value="Genomic_DNA"/>
</dbReference>
<dbReference type="PANTHER" id="PTHR34075">
    <property type="entry name" value="BLR3430 PROTEIN"/>
    <property type="match status" value="1"/>
</dbReference>
<dbReference type="Pfam" id="PF12172">
    <property type="entry name" value="zf-ChsH2"/>
    <property type="match status" value="1"/>
</dbReference>
<dbReference type="Gene3D" id="6.10.30.10">
    <property type="match status" value="1"/>
</dbReference>
<accession>A0ABX1GD88</accession>
<dbReference type="PANTHER" id="PTHR34075:SF5">
    <property type="entry name" value="BLR3430 PROTEIN"/>
    <property type="match status" value="1"/>
</dbReference>
<dbReference type="InterPro" id="IPR052513">
    <property type="entry name" value="Thioester_dehydratase-like"/>
</dbReference>
<keyword evidence="3" id="KW-0238">DNA-binding</keyword>
<organism evidence="3 4">
    <name type="scientific">Spongiibacter thalassae</name>
    <dbReference type="NCBI Taxonomy" id="2721624"/>
    <lineage>
        <taxon>Bacteria</taxon>
        <taxon>Pseudomonadati</taxon>
        <taxon>Pseudomonadota</taxon>
        <taxon>Gammaproteobacteria</taxon>
        <taxon>Cellvibrionales</taxon>
        <taxon>Spongiibacteraceae</taxon>
        <taxon>Spongiibacter</taxon>
    </lineage>
</organism>
<dbReference type="SUPFAM" id="SSF50249">
    <property type="entry name" value="Nucleic acid-binding proteins"/>
    <property type="match status" value="1"/>
</dbReference>
<evidence type="ECO:0000313" key="4">
    <source>
        <dbReference type="Proteomes" id="UP000765845"/>
    </source>
</evidence>
<protein>
    <submittedName>
        <fullName evidence="3">DNA-binding protein</fullName>
    </submittedName>
</protein>
<dbReference type="InterPro" id="IPR022002">
    <property type="entry name" value="ChsH2_Znr"/>
</dbReference>
<name>A0ABX1GD88_9GAMM</name>
<keyword evidence="4" id="KW-1185">Reference proteome</keyword>
<feature type="domain" description="ChsH2 rubredoxin-like zinc ribbon" evidence="2">
    <location>
        <begin position="16"/>
        <end position="52"/>
    </location>
</feature>
<feature type="domain" description="ChsH2 C-terminal OB-fold" evidence="1">
    <location>
        <begin position="56"/>
        <end position="117"/>
    </location>
</feature>
<sequence length="134" mass="15453">MVRPLPGINNDTRFFWTGGENNELLIFRCEDCQYYIHPPVRFCPKCESRNVEPSATSGKGVVTSFTINHKQWMPYLKVPYVVALVSIAEQEDVRLVSNIVHCDLDDVHIGMRVKVLFEQNEDLWVPLFEPDVTV</sequence>